<reference evidence="1" key="2">
    <citation type="submission" date="2022-11" db="EMBL/GenBank/DDBJ databases">
        <title>complete genomes of mycoplasma synoviae ZX313 strain and SD2 strain.</title>
        <authorList>
            <person name="Zhong Q."/>
        </authorList>
    </citation>
    <scope>NUCLEOTIDE SEQUENCE</scope>
    <source>
        <strain evidence="1">SD2</strain>
    </source>
</reference>
<accession>A0AAX3F1B9</accession>
<dbReference type="AlphaFoldDB" id="A0AAX3F1B9"/>
<evidence type="ECO:0000313" key="1">
    <source>
        <dbReference type="EMBL" id="UZW64639.1"/>
    </source>
</evidence>
<proteinExistence type="predicted"/>
<evidence type="ECO:0000313" key="2">
    <source>
        <dbReference type="Proteomes" id="UP001164481"/>
    </source>
</evidence>
<gene>
    <name evidence="1" type="ORF">OIE46_00910</name>
</gene>
<name>A0AAX3F1B9_MYCSY</name>
<dbReference type="NCBIfam" id="NF045935">
    <property type="entry name" value="MSC_0621_epsi"/>
    <property type="match status" value="1"/>
</dbReference>
<organism evidence="1 2">
    <name type="scientific">Mycoplasmopsis synoviae</name>
    <name type="common">Mycoplasma synoviae</name>
    <dbReference type="NCBI Taxonomy" id="2109"/>
    <lineage>
        <taxon>Bacteria</taxon>
        <taxon>Bacillati</taxon>
        <taxon>Mycoplasmatota</taxon>
        <taxon>Mycoplasmoidales</taxon>
        <taxon>Metamycoplasmataceae</taxon>
        <taxon>Mycoplasmopsis</taxon>
    </lineage>
</organism>
<dbReference type="Proteomes" id="UP001164481">
    <property type="component" value="Chromosome"/>
</dbReference>
<sequence length="157" mass="18552">MKDVIKVKFLSQNNVENYLDIVSLKINNGLRDSWSEFKNNSIGSYTKCFFQVTLPSLDVEYFILQNVFISYIDDKITIKYNDHLKAYESVKKMQEFIKNIQKTYKENNKEITYLTSLRDLNSSLVEQAKIDEINDRNFKLKAIINFSLVPKKEVSWK</sequence>
<reference evidence="1" key="1">
    <citation type="submission" date="2022-10" db="EMBL/GenBank/DDBJ databases">
        <authorList>
            <person name="Wei X."/>
        </authorList>
    </citation>
    <scope>NUCLEOTIDE SEQUENCE</scope>
    <source>
        <strain evidence="1">SD2</strain>
    </source>
</reference>
<dbReference type="EMBL" id="CP107525">
    <property type="protein sequence ID" value="UZW64639.1"/>
    <property type="molecule type" value="Genomic_DNA"/>
</dbReference>
<dbReference type="RefSeq" id="WP_041351856.1">
    <property type="nucleotide sequence ID" value="NZ_CP034544.1"/>
</dbReference>
<protein>
    <submittedName>
        <fullName evidence="1">Uncharacterized protein</fullName>
    </submittedName>
</protein>